<dbReference type="AlphaFoldDB" id="A0A450SLK7"/>
<name>A0A450SLK7_9GAMM</name>
<gene>
    <name evidence="1" type="ORF">BECKFW1821B_GA0114236_101913</name>
</gene>
<organism evidence="1">
    <name type="scientific">Candidatus Kentrum sp. FW</name>
    <dbReference type="NCBI Taxonomy" id="2126338"/>
    <lineage>
        <taxon>Bacteria</taxon>
        <taxon>Pseudomonadati</taxon>
        <taxon>Pseudomonadota</taxon>
        <taxon>Gammaproteobacteria</taxon>
        <taxon>Candidatus Kentrum</taxon>
    </lineage>
</organism>
<proteinExistence type="predicted"/>
<accession>A0A450SLK7</accession>
<evidence type="ECO:0000313" key="1">
    <source>
        <dbReference type="EMBL" id="VFJ54516.1"/>
    </source>
</evidence>
<sequence length="148" mass="16060">MEGNEGNHALDVWLEAVSLADATARRPPDNRQTALCLAGFGVACRELFQNYNTRLFVEACGAASDLGLRLPYLDTKAKRFLSEHQAAARAEGIEEFTPANALKCIQEAAIAAHDQREADLQDWVPSAKDLTFQGLESLFGLAEGKGNP</sequence>
<dbReference type="EMBL" id="CAADFD010000019">
    <property type="protein sequence ID" value="VFJ54516.1"/>
    <property type="molecule type" value="Genomic_DNA"/>
</dbReference>
<reference evidence="1" key="1">
    <citation type="submission" date="2019-02" db="EMBL/GenBank/DDBJ databases">
        <authorList>
            <person name="Gruber-Vodicka R. H."/>
            <person name="Seah K. B. B."/>
        </authorList>
    </citation>
    <scope>NUCLEOTIDE SEQUENCE</scope>
    <source>
        <strain evidence="1">BECK_BZ106</strain>
    </source>
</reference>
<protein>
    <submittedName>
        <fullName evidence="1">Uncharacterized protein</fullName>
    </submittedName>
</protein>